<evidence type="ECO:0000256" key="2">
    <source>
        <dbReference type="SAM" id="SignalP"/>
    </source>
</evidence>
<dbReference type="InterPro" id="IPR025965">
    <property type="entry name" value="FlgD/Vpr_Ig-like"/>
</dbReference>
<name>A0ABV6YLI3_UNCEI</name>
<accession>A0ABV6YLI3</accession>
<keyword evidence="1 2" id="KW-0732">Signal</keyword>
<reference evidence="4 5" key="1">
    <citation type="submission" date="2024-09" db="EMBL/GenBank/DDBJ databases">
        <authorList>
            <person name="D'Angelo T."/>
        </authorList>
    </citation>
    <scope>NUCLEOTIDE SEQUENCE [LARGE SCALE GENOMIC DNA]</scope>
    <source>
        <strain evidence="4">SAG AM-320-E07</strain>
    </source>
</reference>
<dbReference type="PROSITE" id="PS51257">
    <property type="entry name" value="PROKAR_LIPOPROTEIN"/>
    <property type="match status" value="1"/>
</dbReference>
<dbReference type="InterPro" id="IPR013517">
    <property type="entry name" value="FG-GAP"/>
</dbReference>
<feature type="non-terminal residue" evidence="4">
    <location>
        <position position="1"/>
    </location>
</feature>
<dbReference type="Pfam" id="PF13860">
    <property type="entry name" value="FlgD_ig"/>
    <property type="match status" value="1"/>
</dbReference>
<organism evidence="4 5">
    <name type="scientific">Eiseniibacteriota bacterium</name>
    <dbReference type="NCBI Taxonomy" id="2212470"/>
    <lineage>
        <taxon>Bacteria</taxon>
        <taxon>Candidatus Eiseniibacteriota</taxon>
    </lineage>
</organism>
<dbReference type="Gene3D" id="2.130.10.130">
    <property type="entry name" value="Integrin alpha, N-terminal"/>
    <property type="match status" value="1"/>
</dbReference>
<dbReference type="PANTHER" id="PTHR46580">
    <property type="entry name" value="SENSOR KINASE-RELATED"/>
    <property type="match status" value="1"/>
</dbReference>
<evidence type="ECO:0000256" key="1">
    <source>
        <dbReference type="ARBA" id="ARBA00022729"/>
    </source>
</evidence>
<dbReference type="InterPro" id="IPR028974">
    <property type="entry name" value="TSP_type-3_rpt"/>
</dbReference>
<feature type="domain" description="FlgD/Vpr Ig-like" evidence="3">
    <location>
        <begin position="886"/>
        <end position="944"/>
    </location>
</feature>
<proteinExistence type="predicted"/>
<sequence length="960" mass="102585">MKSTSLLISCIVLMGISVNSVCHAAAGCGDQRSLHRDPMDIAVASVRNDSAGVAILHGGIDGHFTYSNFYRSDLATDNGSIATADFNGDEVPDIVMGSLGNAWPQGMVSVALGNGSGGYGNFLDYPFCTTAPLSLAPADFGLGDDVHLDLVVGRPFDGIFSILQGDGTGGLTELEYWEVGTLTGVVAGDFDGDDWPDLAVSFHPGGIAFFMNNGHGTFPEDDQYYLDFGPDMKCDYIATGDFNCDGHLDLVAHKGGITMADPPQRLSIFLNDGTGDFRDPANENAWFIPEDEGHNGELNVGDYNGDMILDVARLQTNSHSGVDEYGFVVCWGDGTGAIGDRSLWSYDNTSGFVMPEYLLGADLNGDGVDDLALLDDGIFPSPDNYVRIWLSQGSGGSCGGPGELTFVSETLIPADQDPVRLAAIGNVNISCNSDIDCDGIPNPDDICMNAYNPGQEDEDLDGIGDTCDQCPGGPDHIDSDGDGVCDALDLCEGYDDLVDANGNSNPDACDLEMPPDCEIGEDDDSDGWCNYIDCNDYDPRVSPEAAEVCDTKDNNCNGGIGVEPDPRFVDEYTAVNIGYCYPDGDGDGFGARCGYHPMYCGCPEGTVRSNTDCDDCNPAVGECPFQQATHPGSYVQVDLDNISVTFDNVTEEGDTEMMPSIEGPVMSNLIILPPIEGLYYHISSSASFSGNVEICVSYDELILQGEDESTLTMQHWNGASWNDITFAHDEAENMICGVSSTLSPFVLAVPVGPYRPLCEIVPDTLDFGAIAVGDSLDLFFTISNVGNGVMYGSVDNTCPDFSIVSGGGSFGLEASESLPVTVRFKPTSNGIFDCTIETGTLYCGSVFCTGIGGDSHGVEPREDDPLWSEGDIRHRISSNPFRPTATIEFMLPAREAVKLAIYDVRGKLVTTLVENTLEGGPQEFTWNGRDAQDHDVSPGVYFYRLTIGRRAFAKKMVLVK</sequence>
<dbReference type="InterPro" id="IPR028994">
    <property type="entry name" value="Integrin_alpha_N"/>
</dbReference>
<dbReference type="PROSITE" id="PS00018">
    <property type="entry name" value="EF_HAND_1"/>
    <property type="match status" value="1"/>
</dbReference>
<dbReference type="PANTHER" id="PTHR46580:SF4">
    <property type="entry name" value="ATP_GTP-BINDING PROTEIN"/>
    <property type="match status" value="1"/>
</dbReference>
<dbReference type="Gene3D" id="2.60.40.10">
    <property type="entry name" value="Immunoglobulins"/>
    <property type="match status" value="1"/>
</dbReference>
<dbReference type="Gene3D" id="2.60.40.4070">
    <property type="match status" value="1"/>
</dbReference>
<dbReference type="EMBL" id="JBHPKH010000091">
    <property type="protein sequence ID" value="MFC1573188.1"/>
    <property type="molecule type" value="Genomic_DNA"/>
</dbReference>
<dbReference type="Gene3D" id="4.10.1080.10">
    <property type="entry name" value="TSP type-3 repeat"/>
    <property type="match status" value="1"/>
</dbReference>
<dbReference type="InterPro" id="IPR021655">
    <property type="entry name" value="Put_metal-bd"/>
</dbReference>
<dbReference type="Pfam" id="PF11617">
    <property type="entry name" value="Cu-binding_MopE"/>
    <property type="match status" value="1"/>
</dbReference>
<evidence type="ECO:0000259" key="3">
    <source>
        <dbReference type="Pfam" id="PF13860"/>
    </source>
</evidence>
<feature type="chain" id="PRO_5046162554" evidence="2">
    <location>
        <begin position="25"/>
        <end position="960"/>
    </location>
</feature>
<dbReference type="InterPro" id="IPR026444">
    <property type="entry name" value="Secre_tail"/>
</dbReference>
<dbReference type="SUPFAM" id="SSF69318">
    <property type="entry name" value="Integrin alpha N-terminal domain"/>
    <property type="match status" value="2"/>
</dbReference>
<dbReference type="InterPro" id="IPR018247">
    <property type="entry name" value="EF_Hand_1_Ca_BS"/>
</dbReference>
<dbReference type="Proteomes" id="UP001593833">
    <property type="component" value="Unassembled WGS sequence"/>
</dbReference>
<dbReference type="InterPro" id="IPR013783">
    <property type="entry name" value="Ig-like_fold"/>
</dbReference>
<feature type="signal peptide" evidence="2">
    <location>
        <begin position="1"/>
        <end position="24"/>
    </location>
</feature>
<dbReference type="NCBIfam" id="TIGR04183">
    <property type="entry name" value="Por_Secre_tail"/>
    <property type="match status" value="1"/>
</dbReference>
<keyword evidence="5" id="KW-1185">Reference proteome</keyword>
<gene>
    <name evidence="4" type="ORF">ACFL6M_06270</name>
</gene>
<protein>
    <submittedName>
        <fullName evidence="4">FG-GAP-like repeat-containing protein</fullName>
    </submittedName>
</protein>
<evidence type="ECO:0000313" key="5">
    <source>
        <dbReference type="Proteomes" id="UP001593833"/>
    </source>
</evidence>
<comment type="caution">
    <text evidence="4">The sequence shown here is derived from an EMBL/GenBank/DDBJ whole genome shotgun (WGS) entry which is preliminary data.</text>
</comment>
<dbReference type="Pfam" id="PF13517">
    <property type="entry name" value="FG-GAP_3"/>
    <property type="match status" value="1"/>
</dbReference>
<evidence type="ECO:0000313" key="4">
    <source>
        <dbReference type="EMBL" id="MFC1573188.1"/>
    </source>
</evidence>